<evidence type="ECO:0000313" key="2">
    <source>
        <dbReference type="EMBL" id="KER25322.1"/>
    </source>
</evidence>
<organism evidence="2 3">
    <name type="scientific">Opisthorchis viverrini</name>
    <name type="common">Southeast Asian liver fluke</name>
    <dbReference type="NCBI Taxonomy" id="6198"/>
    <lineage>
        <taxon>Eukaryota</taxon>
        <taxon>Metazoa</taxon>
        <taxon>Spiralia</taxon>
        <taxon>Lophotrochozoa</taxon>
        <taxon>Platyhelminthes</taxon>
        <taxon>Trematoda</taxon>
        <taxon>Digenea</taxon>
        <taxon>Opisthorchiida</taxon>
        <taxon>Opisthorchiata</taxon>
        <taxon>Opisthorchiidae</taxon>
        <taxon>Opisthorchis</taxon>
    </lineage>
</organism>
<protein>
    <submittedName>
        <fullName evidence="2">Uncharacterized protein</fullName>
    </submittedName>
</protein>
<feature type="region of interest" description="Disordered" evidence="1">
    <location>
        <begin position="52"/>
        <end position="74"/>
    </location>
</feature>
<dbReference type="AlphaFoldDB" id="A0A074ZHT5"/>
<dbReference type="OrthoDB" id="424465at2759"/>
<dbReference type="Proteomes" id="UP000054324">
    <property type="component" value="Unassembled WGS sequence"/>
</dbReference>
<keyword evidence="3" id="KW-1185">Reference proteome</keyword>
<dbReference type="KEGG" id="ovi:T265_07198"/>
<proteinExistence type="predicted"/>
<dbReference type="CTD" id="20321377"/>
<evidence type="ECO:0000256" key="1">
    <source>
        <dbReference type="SAM" id="MobiDB-lite"/>
    </source>
</evidence>
<sequence length="74" mass="8472">MLTRLQSTEGARWPKWFEREFTDRKVRGSNPTSATRLPCLGLGNLARSDIANRRSQQQSLSRSLKVTLEPTRGR</sequence>
<dbReference type="GeneID" id="20321377"/>
<feature type="compositionally biased region" description="Low complexity" evidence="1">
    <location>
        <begin position="53"/>
        <end position="64"/>
    </location>
</feature>
<gene>
    <name evidence="2" type="ORF">T265_07198</name>
</gene>
<dbReference type="RefSeq" id="XP_009170918.1">
    <property type="nucleotide sequence ID" value="XM_009172654.1"/>
</dbReference>
<reference evidence="2 3" key="1">
    <citation type="submission" date="2013-11" db="EMBL/GenBank/DDBJ databases">
        <title>Opisthorchis viverrini - life in the bile duct.</title>
        <authorList>
            <person name="Young N.D."/>
            <person name="Nagarajan N."/>
            <person name="Lin S.J."/>
            <person name="Korhonen P.K."/>
            <person name="Jex A.R."/>
            <person name="Hall R.S."/>
            <person name="Safavi-Hemami H."/>
            <person name="Kaewkong W."/>
            <person name="Bertrand D."/>
            <person name="Gao S."/>
            <person name="Seet Q."/>
            <person name="Wongkham S."/>
            <person name="Teh B.T."/>
            <person name="Wongkham C."/>
            <person name="Intapan P.M."/>
            <person name="Maleewong W."/>
            <person name="Yang X."/>
            <person name="Hu M."/>
            <person name="Wang Z."/>
            <person name="Hofmann A."/>
            <person name="Sternberg P.W."/>
            <person name="Tan P."/>
            <person name="Wang J."/>
            <person name="Gasser R.B."/>
        </authorList>
    </citation>
    <scope>NUCLEOTIDE SEQUENCE [LARGE SCALE GENOMIC DNA]</scope>
</reference>
<dbReference type="EMBL" id="KL596780">
    <property type="protein sequence ID" value="KER25322.1"/>
    <property type="molecule type" value="Genomic_DNA"/>
</dbReference>
<name>A0A074ZHT5_OPIVI</name>
<evidence type="ECO:0000313" key="3">
    <source>
        <dbReference type="Proteomes" id="UP000054324"/>
    </source>
</evidence>
<accession>A0A074ZHT5</accession>